<dbReference type="PANTHER" id="PTHR11849">
    <property type="entry name" value="ETS"/>
    <property type="match status" value="1"/>
</dbReference>
<dbReference type="SMART" id="SM00413">
    <property type="entry name" value="ETS"/>
    <property type="match status" value="1"/>
</dbReference>
<feature type="compositionally biased region" description="Polar residues" evidence="6">
    <location>
        <begin position="235"/>
        <end position="250"/>
    </location>
</feature>
<dbReference type="GO" id="GO:0030154">
    <property type="term" value="P:cell differentiation"/>
    <property type="evidence" value="ECO:0007669"/>
    <property type="project" value="TreeGrafter"/>
</dbReference>
<dbReference type="SUPFAM" id="SSF46785">
    <property type="entry name" value="Winged helix' DNA-binding domain"/>
    <property type="match status" value="1"/>
</dbReference>
<keyword evidence="2" id="KW-0597">Phosphoprotein</keyword>
<proteinExistence type="inferred from homology"/>
<feature type="region of interest" description="Disordered" evidence="6">
    <location>
        <begin position="231"/>
        <end position="250"/>
    </location>
</feature>
<dbReference type="InterPro" id="IPR006715">
    <property type="entry name" value="ETS_PEA3_N"/>
</dbReference>
<evidence type="ECO:0000259" key="7">
    <source>
        <dbReference type="PROSITE" id="PS50061"/>
    </source>
</evidence>
<dbReference type="PROSITE" id="PS00345">
    <property type="entry name" value="ETS_DOMAIN_1"/>
    <property type="match status" value="1"/>
</dbReference>
<keyword evidence="9" id="KW-1185">Reference proteome</keyword>
<dbReference type="GO" id="GO:0000981">
    <property type="term" value="F:DNA-binding transcription factor activity, RNA polymerase II-specific"/>
    <property type="evidence" value="ECO:0007669"/>
    <property type="project" value="TreeGrafter"/>
</dbReference>
<comment type="similarity">
    <text evidence="1 5">Belongs to the ETS family.</text>
</comment>
<name>A0A8C4QGD6_EPTBU</name>
<evidence type="ECO:0000256" key="2">
    <source>
        <dbReference type="ARBA" id="ARBA00022553"/>
    </source>
</evidence>
<dbReference type="GO" id="GO:0005634">
    <property type="term" value="C:nucleus"/>
    <property type="evidence" value="ECO:0007669"/>
    <property type="project" value="UniProtKB-SubCell"/>
</dbReference>
<dbReference type="GO" id="GO:0045893">
    <property type="term" value="P:positive regulation of DNA-templated transcription"/>
    <property type="evidence" value="ECO:0007669"/>
    <property type="project" value="UniProtKB-ARBA"/>
</dbReference>
<evidence type="ECO:0000256" key="6">
    <source>
        <dbReference type="SAM" id="MobiDB-lite"/>
    </source>
</evidence>
<dbReference type="GO" id="GO:0043565">
    <property type="term" value="F:sequence-specific DNA binding"/>
    <property type="evidence" value="ECO:0007669"/>
    <property type="project" value="InterPro"/>
</dbReference>
<evidence type="ECO:0000256" key="1">
    <source>
        <dbReference type="ARBA" id="ARBA00005562"/>
    </source>
</evidence>
<feature type="domain" description="ETS" evidence="7">
    <location>
        <begin position="378"/>
        <end position="429"/>
    </location>
</feature>
<sequence length="429" mass="47748">MGRKRSVAQADLAHESEELFQDLSLLQETWLTEAQVPDADELFVPDYQAENLAFHGPPPSKVKKEQSTVTEVRAACSGIAKPFRQPGGHNTWGRQGSCWASMTDLHNQTMRIERKGQGMSSPCIPDSSTCQRSPLCSGADVSLVSEQSETRYTLTLAPPPATVSASSMDALRSQHLCHTSVISGPLLHSQLPDASCKRHGVVQMSSTGHILCSQNLVPASYGINPVRPPRGLLSANENRPNSSQTSRDYRHQQQVSSPCRTMTAQPVARLFPHHLPYQRQTLHPLLNYRSPFIPPTQSHPWQSFKQEYHGDSPYKWCLPDSICHVAVKKEPKEPVFEQEIKLGDGPCDSSWPDMLPSGNQGSHGPLNEGPPYHRRGSLQLWQFLLALLENPTNVHLISWTGRGLEFKLLEPEEVARRWGLQKNSSSNEL</sequence>
<dbReference type="GeneTree" id="ENSGT00940000157123"/>
<dbReference type="Pfam" id="PF04621">
    <property type="entry name" value="ETS_PEA3_N"/>
    <property type="match status" value="1"/>
</dbReference>
<dbReference type="AlphaFoldDB" id="A0A8C4QGD6"/>
<evidence type="ECO:0000256" key="5">
    <source>
        <dbReference type="RuleBase" id="RU004019"/>
    </source>
</evidence>
<evidence type="ECO:0000313" key="9">
    <source>
        <dbReference type="Proteomes" id="UP000694388"/>
    </source>
</evidence>
<organism evidence="8 9">
    <name type="scientific">Eptatretus burgeri</name>
    <name type="common">Inshore hagfish</name>
    <dbReference type="NCBI Taxonomy" id="7764"/>
    <lineage>
        <taxon>Eukaryota</taxon>
        <taxon>Metazoa</taxon>
        <taxon>Chordata</taxon>
        <taxon>Craniata</taxon>
        <taxon>Vertebrata</taxon>
        <taxon>Cyclostomata</taxon>
        <taxon>Myxini</taxon>
        <taxon>Myxiniformes</taxon>
        <taxon>Myxinidae</taxon>
        <taxon>Eptatretinae</taxon>
        <taxon>Eptatretus</taxon>
    </lineage>
</organism>
<dbReference type="Proteomes" id="UP000694388">
    <property type="component" value="Unplaced"/>
</dbReference>
<accession>A0A8C4QGD6</accession>
<reference evidence="8" key="2">
    <citation type="submission" date="2025-09" db="UniProtKB">
        <authorList>
            <consortium name="Ensembl"/>
        </authorList>
    </citation>
    <scope>IDENTIFICATION</scope>
</reference>
<dbReference type="InterPro" id="IPR036390">
    <property type="entry name" value="WH_DNA-bd_sf"/>
</dbReference>
<dbReference type="Gene3D" id="1.10.10.10">
    <property type="entry name" value="Winged helix-like DNA-binding domain superfamily/Winged helix DNA-binding domain"/>
    <property type="match status" value="1"/>
</dbReference>
<dbReference type="Pfam" id="PF00178">
    <property type="entry name" value="Ets"/>
    <property type="match status" value="1"/>
</dbReference>
<comment type="subcellular location">
    <subcellularLocation>
        <location evidence="5">Nucleus</location>
    </subcellularLocation>
</comment>
<dbReference type="PROSITE" id="PS50061">
    <property type="entry name" value="ETS_DOMAIN_3"/>
    <property type="match status" value="1"/>
</dbReference>
<protein>
    <submittedName>
        <fullName evidence="8">ETS variant transcription factor 1</fullName>
    </submittedName>
</protein>
<evidence type="ECO:0000313" key="8">
    <source>
        <dbReference type="Ensembl" id="ENSEBUP00000014397.1"/>
    </source>
</evidence>
<evidence type="ECO:0000256" key="3">
    <source>
        <dbReference type="ARBA" id="ARBA00023125"/>
    </source>
</evidence>
<dbReference type="PANTHER" id="PTHR11849:SF282">
    <property type="entry name" value="ETV5-RELATED PROTEIN ETS96B"/>
    <property type="match status" value="1"/>
</dbReference>
<dbReference type="Ensembl" id="ENSEBUT00000014973.1">
    <property type="protein sequence ID" value="ENSEBUP00000014397.1"/>
    <property type="gene ID" value="ENSEBUG00000009074.1"/>
</dbReference>
<keyword evidence="4 5" id="KW-0539">Nucleus</keyword>
<evidence type="ECO:0000256" key="4">
    <source>
        <dbReference type="ARBA" id="ARBA00023242"/>
    </source>
</evidence>
<dbReference type="OMA" id="PDSICHV"/>
<keyword evidence="3 5" id="KW-0238">DNA-binding</keyword>
<reference evidence="8" key="1">
    <citation type="submission" date="2025-08" db="UniProtKB">
        <authorList>
            <consortium name="Ensembl"/>
        </authorList>
    </citation>
    <scope>IDENTIFICATION</scope>
</reference>
<dbReference type="InterPro" id="IPR036388">
    <property type="entry name" value="WH-like_DNA-bd_sf"/>
</dbReference>
<dbReference type="PRINTS" id="PR00454">
    <property type="entry name" value="ETSDOMAIN"/>
</dbReference>
<dbReference type="InterPro" id="IPR000418">
    <property type="entry name" value="Ets_dom"/>
</dbReference>
<dbReference type="InterPro" id="IPR046328">
    <property type="entry name" value="ETS_fam"/>
</dbReference>